<accession>A0AAU9IVG1</accession>
<comment type="caution">
    <text evidence="3">The sequence shown here is derived from an EMBL/GenBank/DDBJ whole genome shotgun (WGS) entry which is preliminary data.</text>
</comment>
<dbReference type="Proteomes" id="UP001162131">
    <property type="component" value="Unassembled WGS sequence"/>
</dbReference>
<feature type="region of interest" description="Disordered" evidence="2">
    <location>
        <begin position="132"/>
        <end position="155"/>
    </location>
</feature>
<feature type="coiled-coil region" evidence="1">
    <location>
        <begin position="18"/>
        <end position="52"/>
    </location>
</feature>
<gene>
    <name evidence="3" type="ORF">BSTOLATCC_MIC20987</name>
</gene>
<keyword evidence="4" id="KW-1185">Reference proteome</keyword>
<keyword evidence="1" id="KW-0175">Coiled coil</keyword>
<evidence type="ECO:0000313" key="4">
    <source>
        <dbReference type="Proteomes" id="UP001162131"/>
    </source>
</evidence>
<protein>
    <recommendedName>
        <fullName evidence="5">DUF4201 domain-containing protein</fullName>
    </recommendedName>
</protein>
<feature type="compositionally biased region" description="Polar residues" evidence="2">
    <location>
        <begin position="135"/>
        <end position="155"/>
    </location>
</feature>
<proteinExistence type="predicted"/>
<evidence type="ECO:0000313" key="3">
    <source>
        <dbReference type="EMBL" id="CAG9318514.1"/>
    </source>
</evidence>
<dbReference type="AlphaFoldDB" id="A0AAU9IVG1"/>
<dbReference type="EMBL" id="CAJZBQ010000020">
    <property type="protein sequence ID" value="CAG9318514.1"/>
    <property type="molecule type" value="Genomic_DNA"/>
</dbReference>
<evidence type="ECO:0000256" key="1">
    <source>
        <dbReference type="SAM" id="Coils"/>
    </source>
</evidence>
<evidence type="ECO:0000256" key="2">
    <source>
        <dbReference type="SAM" id="MobiDB-lite"/>
    </source>
</evidence>
<name>A0AAU9IVG1_9CILI</name>
<evidence type="ECO:0008006" key="5">
    <source>
        <dbReference type="Google" id="ProtNLM"/>
    </source>
</evidence>
<sequence>MEDMNADSSLSEEQDKFSQELANNLSVIEHKIEEKRAEYNKLIDSEQALTNKINNFDLEIQEIDSRLGTASYSEKARLLLEEYNEKDQLCKIYILQIEKLQKTIEQTTLEIAEKGKKLERLEEKYLKIKAENRSSNESQETLSQTPTNIEITEDQGSTISNDDELVSQEIVKLVNKNVRELTGISNLKELVSNCKKNISEKEKLIIEAKIRFAEKRGELFKEVSNKKKIAKENIKSQLKKKFSVVEVLEKNLEKSETWIKDHIVTSNLIDFYRGKISDLKPKIENVNRKICNIKKKRQRLSLAKIERQTEIESIEMEIGMAKAKVFEDLKC</sequence>
<reference evidence="3" key="1">
    <citation type="submission" date="2021-09" db="EMBL/GenBank/DDBJ databases">
        <authorList>
            <consortium name="AG Swart"/>
            <person name="Singh M."/>
            <person name="Singh A."/>
            <person name="Seah K."/>
            <person name="Emmerich C."/>
        </authorList>
    </citation>
    <scope>NUCLEOTIDE SEQUENCE</scope>
    <source>
        <strain evidence="3">ATCC30299</strain>
    </source>
</reference>
<organism evidence="3 4">
    <name type="scientific">Blepharisma stoltei</name>
    <dbReference type="NCBI Taxonomy" id="1481888"/>
    <lineage>
        <taxon>Eukaryota</taxon>
        <taxon>Sar</taxon>
        <taxon>Alveolata</taxon>
        <taxon>Ciliophora</taxon>
        <taxon>Postciliodesmatophora</taxon>
        <taxon>Heterotrichea</taxon>
        <taxon>Heterotrichida</taxon>
        <taxon>Blepharismidae</taxon>
        <taxon>Blepharisma</taxon>
    </lineage>
</organism>